<evidence type="ECO:0000313" key="2">
    <source>
        <dbReference type="EMBL" id="GAA1620119.1"/>
    </source>
</evidence>
<dbReference type="CDD" id="cd02933">
    <property type="entry name" value="OYE_like_FMN"/>
    <property type="match status" value="1"/>
</dbReference>
<dbReference type="InterPro" id="IPR045247">
    <property type="entry name" value="Oye-like"/>
</dbReference>
<feature type="domain" description="NADH:flavin oxidoreductase/NADH oxidase N-terminal" evidence="1">
    <location>
        <begin position="11"/>
        <end position="353"/>
    </location>
</feature>
<sequence>MTHPEAPRLLDPLVLRGGLSLSNRIVMAPMTRSRAEEPGDLPSVMAPTYYQQRASAGLVVTEGTVISPLGKGYSLTPGIYSSEQIERWSAVSEAVHRLEGSRIFMQLWHVGRISNDQIAGGRPIAPSAVVSPTAKVWYQRADGWQGNIPCSPPREMSQEDIDEVVTQYKEAARRALDSGMDGVEIHAANGYLIDQFLRSTTNRRSDAYGGGIPERIRFLREVVQAVVAVTGPSRVGVRLSPDVDFGDTLDPEILETTLRAVEDLETQCVAYVHLVESNNANYLGASSSPTHLVDSAFKAEIRRVFHGSVILAHDYNEERASRALAGGEADAVAFGRPFIANPDLVARIGEGLPIAPSDRSTWYGGDHIGYTDYPFLGSATTVGK</sequence>
<protein>
    <submittedName>
        <fullName evidence="2">Alkene reductase</fullName>
    </submittedName>
</protein>
<gene>
    <name evidence="2" type="ORF">GCM10009789_87230</name>
</gene>
<proteinExistence type="predicted"/>
<organism evidence="2 3">
    <name type="scientific">Kribbella sancticallisti</name>
    <dbReference type="NCBI Taxonomy" id="460087"/>
    <lineage>
        <taxon>Bacteria</taxon>
        <taxon>Bacillati</taxon>
        <taxon>Actinomycetota</taxon>
        <taxon>Actinomycetes</taxon>
        <taxon>Propionibacteriales</taxon>
        <taxon>Kribbellaceae</taxon>
        <taxon>Kribbella</taxon>
    </lineage>
</organism>
<dbReference type="InterPro" id="IPR013785">
    <property type="entry name" value="Aldolase_TIM"/>
</dbReference>
<reference evidence="3" key="1">
    <citation type="journal article" date="2019" name="Int. J. Syst. Evol. Microbiol.">
        <title>The Global Catalogue of Microorganisms (GCM) 10K type strain sequencing project: providing services to taxonomists for standard genome sequencing and annotation.</title>
        <authorList>
            <consortium name="The Broad Institute Genomics Platform"/>
            <consortium name="The Broad Institute Genome Sequencing Center for Infectious Disease"/>
            <person name="Wu L."/>
            <person name="Ma J."/>
        </authorList>
    </citation>
    <scope>NUCLEOTIDE SEQUENCE [LARGE SCALE GENOMIC DNA]</scope>
    <source>
        <strain evidence="3">JCM 14969</strain>
    </source>
</reference>
<dbReference type="PANTHER" id="PTHR22893:SF135">
    <property type="entry name" value="NAD(P)H:FLAVIN OXIDOREDUCTASE SYE2"/>
    <property type="match status" value="1"/>
</dbReference>
<dbReference type="Gene3D" id="3.20.20.70">
    <property type="entry name" value="Aldolase class I"/>
    <property type="match status" value="1"/>
</dbReference>
<comment type="caution">
    <text evidence="2">The sequence shown here is derived from an EMBL/GenBank/DDBJ whole genome shotgun (WGS) entry which is preliminary data.</text>
</comment>
<dbReference type="SUPFAM" id="SSF51395">
    <property type="entry name" value="FMN-linked oxidoreductases"/>
    <property type="match status" value="1"/>
</dbReference>
<keyword evidence="3" id="KW-1185">Reference proteome</keyword>
<dbReference type="RefSeq" id="WP_344222702.1">
    <property type="nucleotide sequence ID" value="NZ_BAAAOS010000074.1"/>
</dbReference>
<dbReference type="Pfam" id="PF00724">
    <property type="entry name" value="Oxidored_FMN"/>
    <property type="match status" value="1"/>
</dbReference>
<dbReference type="InterPro" id="IPR001155">
    <property type="entry name" value="OxRdtase_FMN_N"/>
</dbReference>
<name>A0ABP4QUZ5_9ACTN</name>
<dbReference type="Proteomes" id="UP001500393">
    <property type="component" value="Unassembled WGS sequence"/>
</dbReference>
<evidence type="ECO:0000259" key="1">
    <source>
        <dbReference type="Pfam" id="PF00724"/>
    </source>
</evidence>
<evidence type="ECO:0000313" key="3">
    <source>
        <dbReference type="Proteomes" id="UP001500393"/>
    </source>
</evidence>
<accession>A0ABP4QUZ5</accession>
<dbReference type="PANTHER" id="PTHR22893">
    <property type="entry name" value="NADH OXIDOREDUCTASE-RELATED"/>
    <property type="match status" value="1"/>
</dbReference>
<dbReference type="EMBL" id="BAAAOS010000074">
    <property type="protein sequence ID" value="GAA1620119.1"/>
    <property type="molecule type" value="Genomic_DNA"/>
</dbReference>